<dbReference type="EMBL" id="CACQ02001174">
    <property type="protein sequence ID" value="CCF34526.1"/>
    <property type="molecule type" value="Genomic_DNA"/>
</dbReference>
<evidence type="ECO:0000313" key="3">
    <source>
        <dbReference type="Proteomes" id="UP000007174"/>
    </source>
</evidence>
<dbReference type="AlphaFoldDB" id="H1V2S4"/>
<proteinExistence type="predicted"/>
<protein>
    <submittedName>
        <fullName evidence="2">Uncharacterized protein</fullName>
    </submittedName>
</protein>
<feature type="region of interest" description="Disordered" evidence="1">
    <location>
        <begin position="91"/>
        <end position="130"/>
    </location>
</feature>
<dbReference type="VEuPathDB" id="FungiDB:CH63R_14151"/>
<reference evidence="3" key="1">
    <citation type="journal article" date="2012" name="Nat. Genet.">
        <title>Lifestyle transitions in plant pathogenic Colletotrichum fungi deciphered by genome and transcriptome analyses.</title>
        <authorList>
            <person name="O'Connell R.J."/>
            <person name="Thon M.R."/>
            <person name="Hacquard S."/>
            <person name="Amyotte S.G."/>
            <person name="Kleemann J."/>
            <person name="Torres M.F."/>
            <person name="Damm U."/>
            <person name="Buiate E.A."/>
            <person name="Epstein L."/>
            <person name="Alkan N."/>
            <person name="Altmueller J."/>
            <person name="Alvarado-Balderrama L."/>
            <person name="Bauser C.A."/>
            <person name="Becker C."/>
            <person name="Birren B.W."/>
            <person name="Chen Z."/>
            <person name="Choi J."/>
            <person name="Crouch J.A."/>
            <person name="Duvick J.P."/>
            <person name="Farman M.A."/>
            <person name="Gan P."/>
            <person name="Heiman D."/>
            <person name="Henrissat B."/>
            <person name="Howard R.J."/>
            <person name="Kabbage M."/>
            <person name="Koch C."/>
            <person name="Kracher B."/>
            <person name="Kubo Y."/>
            <person name="Law A.D."/>
            <person name="Lebrun M.-H."/>
            <person name="Lee Y.-H."/>
            <person name="Miyara I."/>
            <person name="Moore N."/>
            <person name="Neumann U."/>
            <person name="Nordstroem K."/>
            <person name="Panaccione D.G."/>
            <person name="Panstruga R."/>
            <person name="Place M."/>
            <person name="Proctor R.H."/>
            <person name="Prusky D."/>
            <person name="Rech G."/>
            <person name="Reinhardt R."/>
            <person name="Rollins J.A."/>
            <person name="Rounsley S."/>
            <person name="Schardl C.L."/>
            <person name="Schwartz D.C."/>
            <person name="Shenoy N."/>
            <person name="Shirasu K."/>
            <person name="Sikhakolli U.R."/>
            <person name="Stueber K."/>
            <person name="Sukno S.A."/>
            <person name="Sweigard J.A."/>
            <person name="Takano Y."/>
            <person name="Takahara H."/>
            <person name="Trail F."/>
            <person name="van der Does H.C."/>
            <person name="Voll L.M."/>
            <person name="Will I."/>
            <person name="Young S."/>
            <person name="Zeng Q."/>
            <person name="Zhang J."/>
            <person name="Zhou S."/>
            <person name="Dickman M.B."/>
            <person name="Schulze-Lefert P."/>
            <person name="Ver Loren van Themaat E."/>
            <person name="Ma L.-J."/>
            <person name="Vaillancourt L.J."/>
        </authorList>
    </citation>
    <scope>NUCLEOTIDE SEQUENCE [LARGE SCALE GENOMIC DNA]</scope>
    <source>
        <strain evidence="3">IMI 349063</strain>
    </source>
</reference>
<evidence type="ECO:0000256" key="1">
    <source>
        <dbReference type="SAM" id="MobiDB-lite"/>
    </source>
</evidence>
<feature type="compositionally biased region" description="Basic and acidic residues" evidence="1">
    <location>
        <begin position="1"/>
        <end position="12"/>
    </location>
</feature>
<dbReference type="HOGENOM" id="CLU_1938019_0_0_1"/>
<feature type="compositionally biased region" description="Acidic residues" evidence="1">
    <location>
        <begin position="13"/>
        <end position="33"/>
    </location>
</feature>
<sequence length="130" mass="14319">METSESENRDGTEGDESDNGDGASSEEEDEEFTEEQKAEIRDRMEESLGVVPPKARIAMAVSWMFELMIDRGWDISDGIVEFIQSRQAITSAAQVDTPQPGPDANSGGAKSGKRVRQPVLETPTKRSRRS</sequence>
<name>H1V2S4_COLHI</name>
<accession>H1V2S4</accession>
<feature type="region of interest" description="Disordered" evidence="1">
    <location>
        <begin position="1"/>
        <end position="51"/>
    </location>
</feature>
<dbReference type="Proteomes" id="UP000007174">
    <property type="component" value="Unassembled WGS sequence"/>
</dbReference>
<evidence type="ECO:0000313" key="2">
    <source>
        <dbReference type="EMBL" id="CCF34526.1"/>
    </source>
</evidence>
<organism evidence="2 3">
    <name type="scientific">Colletotrichum higginsianum (strain IMI 349063)</name>
    <name type="common">Crucifer anthracnose fungus</name>
    <dbReference type="NCBI Taxonomy" id="759273"/>
    <lineage>
        <taxon>Eukaryota</taxon>
        <taxon>Fungi</taxon>
        <taxon>Dikarya</taxon>
        <taxon>Ascomycota</taxon>
        <taxon>Pezizomycotina</taxon>
        <taxon>Sordariomycetes</taxon>
        <taxon>Hypocreomycetidae</taxon>
        <taxon>Glomerellales</taxon>
        <taxon>Glomerellaceae</taxon>
        <taxon>Colletotrichum</taxon>
        <taxon>Colletotrichum destructivum species complex</taxon>
    </lineage>
</organism>
<gene>
    <name evidence="2" type="ORF">CH063_06508</name>
</gene>
<feature type="compositionally biased region" description="Basic and acidic residues" evidence="1">
    <location>
        <begin position="34"/>
        <end position="46"/>
    </location>
</feature>